<organism evidence="1 2">
    <name type="scientific">Castilleja foliolosa</name>
    <dbReference type="NCBI Taxonomy" id="1961234"/>
    <lineage>
        <taxon>Eukaryota</taxon>
        <taxon>Viridiplantae</taxon>
        <taxon>Streptophyta</taxon>
        <taxon>Embryophyta</taxon>
        <taxon>Tracheophyta</taxon>
        <taxon>Spermatophyta</taxon>
        <taxon>Magnoliopsida</taxon>
        <taxon>eudicotyledons</taxon>
        <taxon>Gunneridae</taxon>
        <taxon>Pentapetalae</taxon>
        <taxon>asterids</taxon>
        <taxon>lamiids</taxon>
        <taxon>Lamiales</taxon>
        <taxon>Orobanchaceae</taxon>
        <taxon>Pedicularideae</taxon>
        <taxon>Castillejinae</taxon>
        <taxon>Castilleja</taxon>
    </lineage>
</organism>
<keyword evidence="2" id="KW-1185">Reference proteome</keyword>
<dbReference type="AlphaFoldDB" id="A0ABD3BFA7"/>
<evidence type="ECO:0000313" key="2">
    <source>
        <dbReference type="Proteomes" id="UP001632038"/>
    </source>
</evidence>
<dbReference type="Proteomes" id="UP001632038">
    <property type="component" value="Unassembled WGS sequence"/>
</dbReference>
<reference evidence="2" key="1">
    <citation type="journal article" date="2024" name="IScience">
        <title>Strigolactones Initiate the Formation of Haustorium-like Structures in Castilleja.</title>
        <authorList>
            <person name="Buerger M."/>
            <person name="Peterson D."/>
            <person name="Chory J."/>
        </authorList>
    </citation>
    <scope>NUCLEOTIDE SEQUENCE [LARGE SCALE GENOMIC DNA]</scope>
</reference>
<gene>
    <name evidence="1" type="ORF">CASFOL_040379</name>
</gene>
<sequence length="36" mass="4150">MIASEAVIESLQIEGPFELRVTRDDDKLSLMLPRYI</sequence>
<dbReference type="EMBL" id="JAVIJP010000099">
    <property type="protein sequence ID" value="KAL3616085.1"/>
    <property type="molecule type" value="Genomic_DNA"/>
</dbReference>
<name>A0ABD3BFA7_9LAMI</name>
<comment type="caution">
    <text evidence="1">The sequence shown here is derived from an EMBL/GenBank/DDBJ whole genome shotgun (WGS) entry which is preliminary data.</text>
</comment>
<protein>
    <submittedName>
        <fullName evidence="1">Uncharacterized protein</fullName>
    </submittedName>
</protein>
<evidence type="ECO:0000313" key="1">
    <source>
        <dbReference type="EMBL" id="KAL3616085.1"/>
    </source>
</evidence>
<proteinExistence type="predicted"/>
<accession>A0ABD3BFA7</accession>